<dbReference type="Proteomes" id="UP000191024">
    <property type="component" value="Chromosome F"/>
</dbReference>
<keyword evidence="4 6" id="KW-0472">Membrane</keyword>
<dbReference type="Pfam" id="PF13515">
    <property type="entry name" value="FUSC_2"/>
    <property type="match status" value="1"/>
</dbReference>
<accession>A0A1G4JWF9</accession>
<evidence type="ECO:0000313" key="9">
    <source>
        <dbReference type="EMBL" id="SCU95407.1"/>
    </source>
</evidence>
<feature type="compositionally biased region" description="Polar residues" evidence="5">
    <location>
        <begin position="1077"/>
        <end position="1088"/>
    </location>
</feature>
<dbReference type="PANTHER" id="PTHR47804">
    <property type="entry name" value="60S RIBOSOMAL PROTEIN L19"/>
    <property type="match status" value="1"/>
</dbReference>
<keyword evidence="3 6" id="KW-1133">Transmembrane helix</keyword>
<gene>
    <name evidence="9" type="ORF">LAMI_0F02344G</name>
</gene>
<evidence type="ECO:0000313" key="10">
    <source>
        <dbReference type="Proteomes" id="UP000191024"/>
    </source>
</evidence>
<dbReference type="STRING" id="1230905.A0A1G4JWF9"/>
<keyword evidence="2 6" id="KW-0812">Transmembrane</keyword>
<dbReference type="EMBL" id="LT598467">
    <property type="protein sequence ID" value="SCU95407.1"/>
    <property type="molecule type" value="Genomic_DNA"/>
</dbReference>
<feature type="transmembrane region" description="Helical" evidence="6">
    <location>
        <begin position="181"/>
        <end position="201"/>
    </location>
</feature>
<dbReference type="InterPro" id="IPR049453">
    <property type="entry name" value="Memb_transporter_dom"/>
</dbReference>
<feature type="domain" description="Putative ER transporter 6TM N-terminal" evidence="7">
    <location>
        <begin position="19"/>
        <end position="325"/>
    </location>
</feature>
<evidence type="ECO:0000256" key="3">
    <source>
        <dbReference type="ARBA" id="ARBA00022989"/>
    </source>
</evidence>
<dbReference type="InterPro" id="IPR018823">
    <property type="entry name" value="ArAE_2_N"/>
</dbReference>
<feature type="domain" description="Integral membrane bound transporter" evidence="8">
    <location>
        <begin position="649"/>
        <end position="773"/>
    </location>
</feature>
<dbReference type="InterPro" id="IPR023244">
    <property type="entry name" value="Brefeldin_A-sensitivity_4"/>
</dbReference>
<feature type="region of interest" description="Disordered" evidence="5">
    <location>
        <begin position="1072"/>
        <end position="1119"/>
    </location>
</feature>
<keyword evidence="10" id="KW-1185">Reference proteome</keyword>
<sequence length="1182" mass="134113">MHSGRLKARRIGTFLKKQFPCNRILVQRIFKSTVHATVALILCLIPKVRDRIGNQPAMLPLIAVMVHPGRRVSATIQGAMYAITGLLTGLAYSLFGRFLAQRCLGSTWSILSETEQYEFHYKRYESALAILAVFETLMLFFHGWMRSVSHHYFGIVFPLFLVVHFAFMAPLEQNAATVAKAFSVPFYLGIGMSLFWNLVLFPEFGSTYLGNATVDVLNEVHKAFDSSISYFITLSADQSNSLYSHGSTSLATLLKLKDTVDKKVSNCCSVLDECIYEISYSYVSPTDLRPMFGDLKNLSLYINALVNACQLQFVLVHGMEKDMKEKTHLYSLTEKEIVHADVHRLVSVLNKLKVPIFDLHKKLSDALYVIKLAIAYTQDVNLKEVLESPLSSSPSPELTERTNVSDLDFEEHINRLMDASISFDLRFREEMIQLNVDLLTPKDEMFLLSSFLMNFKEVTNSVVEIMRVTKKIYETRKQREAKGWIRGKSVWINFLTNYEDFKKWFRGSMRSQTITEGQSLTGGVTGNNYRPPGDMAVIRPQNEEEEMLGQQSSNTVELDREYESVSLPLTSNHMNISNQRNKSAVPATRSYGTRVKKNSSRALRKTLIFFNKFYVRCREHFRFGLQVTIALMLASFPMFIPKARKWYMNIRGTWVGFVCILALEPSVGGTFWVFFLRGVGVIIGAAWGYLSYVAGVKQTNPYLEVIITIFGAVPGFYFLLGSPYVKAAIIQIISIYIVMLAAILPSDIQGSILSNFAKRCLAVGYGGGIAVFVQFTLFPIKARDQLNEEIAFVTGCISEMERLVATGLEGEAFNPILLERNFKRHSELSEGAKAALGRASVYKGLTRQEPRLKGNYTELEEVFTQIIFVQRQIIDRMDNIKLLRKQHGSAIAEELNHVLYPYRRQFVASVNCSMRAVQEAIINKTPLPHFLPSARISHRRLVNKVRETLKVRYRGQITSLNPRKMVDVFQQDEPSGNSEFEEGLEMKPKARPRFSLPPHDYITKEKFLAWNATSAATEEVVEYIEELVQLTKILVGVNEFKYGFLSRPLYEDWAAEAAVDFQDFVKKRNTTTHDIESQNSRPLSSIRSSDQEGSDDSLEQDEPVALNEAPDFDSSGKNTISKTLRNRAFSIASRVSSNNKSGNNLNKTQTLGDTETRDEIEPDSETELPLALKRVLSRRRQH</sequence>
<dbReference type="Pfam" id="PF10337">
    <property type="entry name" value="ArAE_2_N"/>
    <property type="match status" value="1"/>
</dbReference>
<reference evidence="10" key="1">
    <citation type="submission" date="2016-03" db="EMBL/GenBank/DDBJ databases">
        <authorList>
            <person name="Devillers H."/>
        </authorList>
    </citation>
    <scope>NUCLEOTIDE SEQUENCE [LARGE SCALE GENOMIC DNA]</scope>
</reference>
<feature type="transmembrane region" description="Helical" evidence="6">
    <location>
        <begin position="621"/>
        <end position="640"/>
    </location>
</feature>
<evidence type="ECO:0000256" key="2">
    <source>
        <dbReference type="ARBA" id="ARBA00022692"/>
    </source>
</evidence>
<evidence type="ECO:0000259" key="7">
    <source>
        <dbReference type="Pfam" id="PF10337"/>
    </source>
</evidence>
<evidence type="ECO:0000256" key="4">
    <source>
        <dbReference type="ARBA" id="ARBA00023136"/>
    </source>
</evidence>
<feature type="transmembrane region" description="Helical" evidence="6">
    <location>
        <begin position="127"/>
        <end position="145"/>
    </location>
</feature>
<protein>
    <submittedName>
        <fullName evidence="9">LAMI_0F02344g1_1</fullName>
    </submittedName>
</protein>
<name>A0A1G4JWF9_9SACH</name>
<evidence type="ECO:0000256" key="6">
    <source>
        <dbReference type="SAM" id="Phobius"/>
    </source>
</evidence>
<feature type="compositionally biased region" description="Low complexity" evidence="5">
    <location>
        <begin position="1136"/>
        <end position="1147"/>
    </location>
</feature>
<evidence type="ECO:0000256" key="5">
    <source>
        <dbReference type="SAM" id="MobiDB-lite"/>
    </source>
</evidence>
<feature type="transmembrane region" description="Helical" evidence="6">
    <location>
        <begin position="151"/>
        <end position="169"/>
    </location>
</feature>
<organism evidence="9 10">
    <name type="scientific">Lachancea mirantina</name>
    <dbReference type="NCBI Taxonomy" id="1230905"/>
    <lineage>
        <taxon>Eukaryota</taxon>
        <taxon>Fungi</taxon>
        <taxon>Dikarya</taxon>
        <taxon>Ascomycota</taxon>
        <taxon>Saccharomycotina</taxon>
        <taxon>Saccharomycetes</taxon>
        <taxon>Saccharomycetales</taxon>
        <taxon>Saccharomycetaceae</taxon>
        <taxon>Lachancea</taxon>
    </lineage>
</organism>
<dbReference type="OrthoDB" id="68611at2759"/>
<proteinExistence type="predicted"/>
<comment type="subcellular location">
    <subcellularLocation>
        <location evidence="1">Membrane</location>
        <topology evidence="1">Multi-pass membrane protein</topology>
    </subcellularLocation>
</comment>
<evidence type="ECO:0000256" key="1">
    <source>
        <dbReference type="ARBA" id="ARBA00004141"/>
    </source>
</evidence>
<feature type="compositionally biased region" description="Acidic residues" evidence="5">
    <location>
        <begin position="1092"/>
        <end position="1102"/>
    </location>
</feature>
<dbReference type="InterPro" id="IPR052430">
    <property type="entry name" value="IVT-Associated"/>
</dbReference>
<dbReference type="PANTHER" id="PTHR47804:SF4">
    <property type="entry name" value="AFR661WP"/>
    <property type="match status" value="1"/>
</dbReference>
<dbReference type="GO" id="GO:0016020">
    <property type="term" value="C:membrane"/>
    <property type="evidence" value="ECO:0007669"/>
    <property type="project" value="UniProtKB-SubCell"/>
</dbReference>
<feature type="transmembrane region" description="Helical" evidence="6">
    <location>
        <begin position="727"/>
        <end position="744"/>
    </location>
</feature>
<feature type="region of interest" description="Disordered" evidence="5">
    <location>
        <begin position="1134"/>
        <end position="1182"/>
    </location>
</feature>
<feature type="transmembrane region" description="Helical" evidence="6">
    <location>
        <begin position="702"/>
        <end position="720"/>
    </location>
</feature>
<feature type="transmembrane region" description="Helical" evidence="6">
    <location>
        <begin position="670"/>
        <end position="690"/>
    </location>
</feature>
<feature type="transmembrane region" description="Helical" evidence="6">
    <location>
        <begin position="756"/>
        <end position="778"/>
    </location>
</feature>
<dbReference type="PRINTS" id="PR02047">
    <property type="entry name" value="BREFELDNASP4"/>
</dbReference>
<evidence type="ECO:0000259" key="8">
    <source>
        <dbReference type="Pfam" id="PF13515"/>
    </source>
</evidence>
<dbReference type="AlphaFoldDB" id="A0A1G4JWF9"/>